<dbReference type="Proteomes" id="UP001054945">
    <property type="component" value="Unassembled WGS sequence"/>
</dbReference>
<reference evidence="1 2" key="1">
    <citation type="submission" date="2021-06" db="EMBL/GenBank/DDBJ databases">
        <title>Caerostris extrusa draft genome.</title>
        <authorList>
            <person name="Kono N."/>
            <person name="Arakawa K."/>
        </authorList>
    </citation>
    <scope>NUCLEOTIDE SEQUENCE [LARGE SCALE GENOMIC DNA]</scope>
</reference>
<protein>
    <submittedName>
        <fullName evidence="1">Uncharacterized protein</fullName>
    </submittedName>
</protein>
<proteinExistence type="predicted"/>
<name>A0AAV4XXP9_CAEEX</name>
<sequence length="186" mass="21136">MFLSVLPDIVYNLPFAREQQQNIQQQPTLAAYFFFPSQIPRQIVSSRSFLMGRDAIPATCPLQWGGGVSSNMVKNPGSKPIFSDRLLLGLSINASSECGGGKDLDLLLSPFGGALYGGLEWTPRYNYLQIRTNLKKKWKWQMDIFLIKSNCFIIIHSYNSKNCHCFDRPRQVRQSPQTNDASLVQW</sequence>
<organism evidence="1 2">
    <name type="scientific">Caerostris extrusa</name>
    <name type="common">Bark spider</name>
    <name type="synonym">Caerostris bankana</name>
    <dbReference type="NCBI Taxonomy" id="172846"/>
    <lineage>
        <taxon>Eukaryota</taxon>
        <taxon>Metazoa</taxon>
        <taxon>Ecdysozoa</taxon>
        <taxon>Arthropoda</taxon>
        <taxon>Chelicerata</taxon>
        <taxon>Arachnida</taxon>
        <taxon>Araneae</taxon>
        <taxon>Araneomorphae</taxon>
        <taxon>Entelegynae</taxon>
        <taxon>Araneoidea</taxon>
        <taxon>Araneidae</taxon>
        <taxon>Caerostris</taxon>
    </lineage>
</organism>
<comment type="caution">
    <text evidence="1">The sequence shown here is derived from an EMBL/GenBank/DDBJ whole genome shotgun (WGS) entry which is preliminary data.</text>
</comment>
<dbReference type="EMBL" id="BPLR01018334">
    <property type="protein sequence ID" value="GIY98759.1"/>
    <property type="molecule type" value="Genomic_DNA"/>
</dbReference>
<gene>
    <name evidence="1" type="ORF">CEXT_434041</name>
</gene>
<accession>A0AAV4XXP9</accession>
<dbReference type="AlphaFoldDB" id="A0AAV4XXP9"/>
<keyword evidence="2" id="KW-1185">Reference proteome</keyword>
<evidence type="ECO:0000313" key="1">
    <source>
        <dbReference type="EMBL" id="GIY98759.1"/>
    </source>
</evidence>
<evidence type="ECO:0000313" key="2">
    <source>
        <dbReference type="Proteomes" id="UP001054945"/>
    </source>
</evidence>